<feature type="domain" description="Macro" evidence="2">
    <location>
        <begin position="26"/>
        <end position="208"/>
    </location>
</feature>
<dbReference type="EMBL" id="QAPG01000062">
    <property type="protein sequence ID" value="TDZ33607.1"/>
    <property type="molecule type" value="Genomic_DNA"/>
</dbReference>
<evidence type="ECO:0000259" key="2">
    <source>
        <dbReference type="PROSITE" id="PS51154"/>
    </source>
</evidence>
<dbReference type="PANTHER" id="PTHR11106">
    <property type="entry name" value="GANGLIOSIDE INDUCED DIFFERENTIATION ASSOCIATED PROTEIN 2-RELATED"/>
    <property type="match status" value="1"/>
</dbReference>
<dbReference type="SMART" id="SM00506">
    <property type="entry name" value="A1pp"/>
    <property type="match status" value="1"/>
</dbReference>
<comment type="caution">
    <text evidence="3">The sequence shown here is derived from an EMBL/GenBank/DDBJ whole genome shotgun (WGS) entry which is preliminary data.</text>
</comment>
<name>A0A4R8Q549_9PEZI</name>
<dbReference type="InterPro" id="IPR002589">
    <property type="entry name" value="Macro_dom"/>
</dbReference>
<evidence type="ECO:0000313" key="4">
    <source>
        <dbReference type="Proteomes" id="UP000295083"/>
    </source>
</evidence>
<proteinExistence type="predicted"/>
<sequence length="249" mass="26473">MATTAVADIPTLELLYKLGKLSAPAKVLFPHNASHNQKVSVIRSDITKLEVDAIVNAANSSLLGGSGVDGAIHRAAGLGLRKECRTLDGCETGSSKMTGAYELPCEKVIHTVGPVYDALAPEASEELLKGCYQSSLDLAVQNNCRSIAFSAISTGVYGYPSRDAAPVAIGTVRKFLDSEKGKNLDRVVFCTFETKDVNAYDETLPQYFPPKDTSTTNETTSETSWKQKTEEASAIAAELPSVPKADPAA</sequence>
<organism evidence="3 4">
    <name type="scientific">Colletotrichum spinosum</name>
    <dbReference type="NCBI Taxonomy" id="1347390"/>
    <lineage>
        <taxon>Eukaryota</taxon>
        <taxon>Fungi</taxon>
        <taxon>Dikarya</taxon>
        <taxon>Ascomycota</taxon>
        <taxon>Pezizomycotina</taxon>
        <taxon>Sordariomycetes</taxon>
        <taxon>Hypocreomycetidae</taxon>
        <taxon>Glomerellales</taxon>
        <taxon>Glomerellaceae</taxon>
        <taxon>Colletotrichum</taxon>
        <taxon>Colletotrichum orbiculare species complex</taxon>
    </lineage>
</organism>
<dbReference type="Gene3D" id="3.40.220.10">
    <property type="entry name" value="Leucine Aminopeptidase, subunit E, domain 1"/>
    <property type="match status" value="1"/>
</dbReference>
<dbReference type="Pfam" id="PF01661">
    <property type="entry name" value="Macro"/>
    <property type="match status" value="1"/>
</dbReference>
<dbReference type="Proteomes" id="UP000295083">
    <property type="component" value="Unassembled WGS sequence"/>
</dbReference>
<feature type="compositionally biased region" description="Low complexity" evidence="1">
    <location>
        <begin position="213"/>
        <end position="224"/>
    </location>
</feature>
<dbReference type="InterPro" id="IPR043472">
    <property type="entry name" value="Macro_dom-like"/>
</dbReference>
<dbReference type="PANTHER" id="PTHR11106:SF27">
    <property type="entry name" value="MACRO DOMAIN-CONTAINING PROTEIN"/>
    <property type="match status" value="1"/>
</dbReference>
<evidence type="ECO:0000313" key="3">
    <source>
        <dbReference type="EMBL" id="TDZ33607.1"/>
    </source>
</evidence>
<feature type="region of interest" description="Disordered" evidence="1">
    <location>
        <begin position="207"/>
        <end position="249"/>
    </location>
</feature>
<dbReference type="CDD" id="cd02908">
    <property type="entry name" value="Macro_OAADPr_deacetylase"/>
    <property type="match status" value="1"/>
</dbReference>
<dbReference type="SUPFAM" id="SSF52949">
    <property type="entry name" value="Macro domain-like"/>
    <property type="match status" value="1"/>
</dbReference>
<reference evidence="3 4" key="1">
    <citation type="submission" date="2018-11" db="EMBL/GenBank/DDBJ databases">
        <title>Genome sequence and assembly of Colletotrichum spinosum.</title>
        <authorList>
            <person name="Gan P."/>
            <person name="Shirasu K."/>
        </authorList>
    </citation>
    <scope>NUCLEOTIDE SEQUENCE [LARGE SCALE GENOMIC DNA]</scope>
    <source>
        <strain evidence="3 4">CBS 515.97</strain>
    </source>
</reference>
<protein>
    <submittedName>
        <fullName evidence="3">O-acetyl-ADP-ribose deacetylase MACROD1</fullName>
    </submittedName>
</protein>
<evidence type="ECO:0000256" key="1">
    <source>
        <dbReference type="SAM" id="MobiDB-lite"/>
    </source>
</evidence>
<dbReference type="NCBIfam" id="NF001664">
    <property type="entry name" value="PRK00431.1-6"/>
    <property type="match status" value="1"/>
</dbReference>
<accession>A0A4R8Q549</accession>
<dbReference type="AlphaFoldDB" id="A0A4R8Q549"/>
<dbReference type="PROSITE" id="PS51154">
    <property type="entry name" value="MACRO"/>
    <property type="match status" value="1"/>
</dbReference>
<gene>
    <name evidence="3" type="ORF">C8035_v011519</name>
</gene>
<keyword evidence="4" id="KW-1185">Reference proteome</keyword>